<keyword evidence="6 8" id="KW-1133">Transmembrane helix</keyword>
<dbReference type="Gene3D" id="1.10.3470.10">
    <property type="entry name" value="ABC transporter involved in vitamin B12 uptake, BtuC"/>
    <property type="match status" value="1"/>
</dbReference>
<evidence type="ECO:0000256" key="1">
    <source>
        <dbReference type="ARBA" id="ARBA00004651"/>
    </source>
</evidence>
<dbReference type="STRING" id="1265820.PCORN_06035"/>
<dbReference type="Pfam" id="PF01032">
    <property type="entry name" value="FecCD"/>
    <property type="match status" value="1"/>
</dbReference>
<name>W7BW80_9LIST</name>
<dbReference type="EMBL" id="AODE01000013">
    <property type="protein sequence ID" value="EUJ31039.1"/>
    <property type="molecule type" value="Genomic_DNA"/>
</dbReference>
<keyword evidence="4" id="KW-1003">Cell membrane</keyword>
<dbReference type="GO" id="GO:0005886">
    <property type="term" value="C:plasma membrane"/>
    <property type="evidence" value="ECO:0007669"/>
    <property type="project" value="UniProtKB-SubCell"/>
</dbReference>
<sequence>MPISALVGALLLLVADTIGRIIVQPSEIFAGIVVAVIGAPYFLYLLAKTK</sequence>
<evidence type="ECO:0000313" key="10">
    <source>
        <dbReference type="Proteomes" id="UP000019254"/>
    </source>
</evidence>
<dbReference type="AlphaFoldDB" id="W7BW80"/>
<evidence type="ECO:0000256" key="6">
    <source>
        <dbReference type="ARBA" id="ARBA00022989"/>
    </source>
</evidence>
<comment type="subcellular location">
    <subcellularLocation>
        <location evidence="1">Cell membrane</location>
        <topology evidence="1">Multi-pass membrane protein</topology>
    </subcellularLocation>
</comment>
<dbReference type="Proteomes" id="UP000019254">
    <property type="component" value="Unassembled WGS sequence"/>
</dbReference>
<feature type="transmembrane region" description="Helical" evidence="8">
    <location>
        <begin position="29"/>
        <end position="47"/>
    </location>
</feature>
<dbReference type="SUPFAM" id="SSF81345">
    <property type="entry name" value="ABC transporter involved in vitamin B12 uptake, BtuC"/>
    <property type="match status" value="1"/>
</dbReference>
<comment type="similarity">
    <text evidence="2">Belongs to the binding-protein-dependent transport system permease family. FecCD subfamily.</text>
</comment>
<keyword evidence="10" id="KW-1185">Reference proteome</keyword>
<organism evidence="9 10">
    <name type="scientific">Listeria cornellensis FSL F6-0969</name>
    <dbReference type="NCBI Taxonomy" id="1265820"/>
    <lineage>
        <taxon>Bacteria</taxon>
        <taxon>Bacillati</taxon>
        <taxon>Bacillota</taxon>
        <taxon>Bacilli</taxon>
        <taxon>Bacillales</taxon>
        <taxon>Listeriaceae</taxon>
        <taxon>Listeria</taxon>
    </lineage>
</organism>
<evidence type="ECO:0000256" key="2">
    <source>
        <dbReference type="ARBA" id="ARBA00007935"/>
    </source>
</evidence>
<evidence type="ECO:0000256" key="4">
    <source>
        <dbReference type="ARBA" id="ARBA00022475"/>
    </source>
</evidence>
<dbReference type="GO" id="GO:0022857">
    <property type="term" value="F:transmembrane transporter activity"/>
    <property type="evidence" value="ECO:0007669"/>
    <property type="project" value="InterPro"/>
</dbReference>
<dbReference type="PANTHER" id="PTHR30472">
    <property type="entry name" value="FERRIC ENTEROBACTIN TRANSPORT SYSTEM PERMEASE PROTEIN"/>
    <property type="match status" value="1"/>
</dbReference>
<protein>
    <submittedName>
        <fullName evidence="9">ABC transporter permease</fullName>
    </submittedName>
</protein>
<proteinExistence type="inferred from homology"/>
<evidence type="ECO:0000313" key="9">
    <source>
        <dbReference type="EMBL" id="EUJ31039.1"/>
    </source>
</evidence>
<dbReference type="GO" id="GO:0033214">
    <property type="term" value="P:siderophore-iron import into cell"/>
    <property type="evidence" value="ECO:0007669"/>
    <property type="project" value="TreeGrafter"/>
</dbReference>
<dbReference type="InterPro" id="IPR037294">
    <property type="entry name" value="ABC_BtuC-like"/>
</dbReference>
<dbReference type="PATRIC" id="fig|1265820.5.peg.1183"/>
<keyword evidence="5 8" id="KW-0812">Transmembrane</keyword>
<evidence type="ECO:0000256" key="8">
    <source>
        <dbReference type="SAM" id="Phobius"/>
    </source>
</evidence>
<evidence type="ECO:0000256" key="7">
    <source>
        <dbReference type="ARBA" id="ARBA00023136"/>
    </source>
</evidence>
<dbReference type="PANTHER" id="PTHR30472:SF64">
    <property type="entry name" value="IRON(3+)-HYDROXAMATE IMPORT SYSTEM PERMEASE PROTEIN FHUG"/>
    <property type="match status" value="1"/>
</dbReference>
<gene>
    <name evidence="9" type="ORF">PCORN_06035</name>
</gene>
<comment type="caution">
    <text evidence="9">The sequence shown here is derived from an EMBL/GenBank/DDBJ whole genome shotgun (WGS) entry which is preliminary data.</text>
</comment>
<reference evidence="9 10" key="1">
    <citation type="journal article" date="2014" name="Int. J. Syst. Evol. Microbiol.">
        <title>Listeria floridensis sp. nov., Listeria aquatica sp. nov., Listeria cornellensis sp. nov., Listeria riparia sp. nov. and Listeria grandensis sp. nov., from agricultural and natural environments.</title>
        <authorList>
            <person name="den Bakker H.C."/>
            <person name="Warchocki S."/>
            <person name="Wright E.M."/>
            <person name="Allred A.F."/>
            <person name="Ahlstrom C."/>
            <person name="Manuel C.S."/>
            <person name="Stasiewicz M.J."/>
            <person name="Burrell A."/>
            <person name="Roof S."/>
            <person name="Strawn L."/>
            <person name="Fortes E.D."/>
            <person name="Nightingale K.K."/>
            <person name="Kephart D."/>
            <person name="Wiedmann M."/>
        </authorList>
    </citation>
    <scope>NUCLEOTIDE SEQUENCE [LARGE SCALE GENOMIC DNA]</scope>
    <source>
        <strain evidence="10">FSL F6-969</strain>
    </source>
</reference>
<keyword evidence="3" id="KW-0813">Transport</keyword>
<dbReference type="InterPro" id="IPR000522">
    <property type="entry name" value="ABC_transptr_permease_BtuC"/>
</dbReference>
<keyword evidence="7 8" id="KW-0472">Membrane</keyword>
<evidence type="ECO:0000256" key="5">
    <source>
        <dbReference type="ARBA" id="ARBA00022692"/>
    </source>
</evidence>
<accession>W7BW80</accession>
<evidence type="ECO:0000256" key="3">
    <source>
        <dbReference type="ARBA" id="ARBA00022448"/>
    </source>
</evidence>